<comment type="caution">
    <text evidence="2">The sequence shown here is derived from an EMBL/GenBank/DDBJ whole genome shotgun (WGS) entry which is preliminary data.</text>
</comment>
<dbReference type="InterPro" id="IPR005240">
    <property type="entry name" value="DUF389"/>
</dbReference>
<dbReference type="PANTHER" id="PTHR20992">
    <property type="entry name" value="AT15442P-RELATED"/>
    <property type="match status" value="1"/>
</dbReference>
<keyword evidence="1" id="KW-0472">Membrane</keyword>
<evidence type="ECO:0000313" key="2">
    <source>
        <dbReference type="EMBL" id="NNG39099.1"/>
    </source>
</evidence>
<reference evidence="2 3" key="1">
    <citation type="submission" date="2020-05" db="EMBL/GenBank/DDBJ databases">
        <title>Flexivirga sp. ID2601S isolated from air conditioner.</title>
        <authorList>
            <person name="Kim D.H."/>
        </authorList>
    </citation>
    <scope>NUCLEOTIDE SEQUENCE [LARGE SCALE GENOMIC DNA]</scope>
    <source>
        <strain evidence="2 3">ID2601S</strain>
    </source>
</reference>
<feature type="transmembrane region" description="Helical" evidence="1">
    <location>
        <begin position="245"/>
        <end position="269"/>
    </location>
</feature>
<dbReference type="RefSeq" id="WP_171153567.1">
    <property type="nucleotide sequence ID" value="NZ_JABENB010000001.1"/>
</dbReference>
<evidence type="ECO:0000313" key="3">
    <source>
        <dbReference type="Proteomes" id="UP000557772"/>
    </source>
</evidence>
<organism evidence="2 3">
    <name type="scientific">Flexivirga aerilata</name>
    <dbReference type="NCBI Taxonomy" id="1656889"/>
    <lineage>
        <taxon>Bacteria</taxon>
        <taxon>Bacillati</taxon>
        <taxon>Actinomycetota</taxon>
        <taxon>Actinomycetes</taxon>
        <taxon>Micrococcales</taxon>
        <taxon>Dermacoccaceae</taxon>
        <taxon>Flexivirga</taxon>
    </lineage>
</organism>
<accession>A0A849AF93</accession>
<evidence type="ECO:0000256" key="1">
    <source>
        <dbReference type="SAM" id="Phobius"/>
    </source>
</evidence>
<keyword evidence="1" id="KW-0812">Transmembrane</keyword>
<keyword evidence="3" id="KW-1185">Reference proteome</keyword>
<feature type="transmembrane region" description="Helical" evidence="1">
    <location>
        <begin position="117"/>
        <end position="135"/>
    </location>
</feature>
<proteinExistence type="predicted"/>
<protein>
    <submittedName>
        <fullName evidence="2">DUF389 domain-containing protein</fullName>
    </submittedName>
</protein>
<dbReference type="EMBL" id="JABENB010000001">
    <property type="protein sequence ID" value="NNG39099.1"/>
    <property type="molecule type" value="Genomic_DNA"/>
</dbReference>
<dbReference type="Pfam" id="PF04087">
    <property type="entry name" value="DUF389"/>
    <property type="match status" value="1"/>
</dbReference>
<name>A0A849AF93_9MICO</name>
<dbReference type="AlphaFoldDB" id="A0A849AF93"/>
<gene>
    <name evidence="2" type="ORF">HJ588_07400</name>
</gene>
<dbReference type="Proteomes" id="UP000557772">
    <property type="component" value="Unassembled WGS sequence"/>
</dbReference>
<keyword evidence="1" id="KW-1133">Transmembrane helix</keyword>
<feature type="transmembrane region" description="Helical" evidence="1">
    <location>
        <begin position="176"/>
        <end position="195"/>
    </location>
</feature>
<dbReference type="PANTHER" id="PTHR20992:SF9">
    <property type="entry name" value="AT15442P-RELATED"/>
    <property type="match status" value="1"/>
</dbReference>
<feature type="transmembrane region" description="Helical" evidence="1">
    <location>
        <begin position="215"/>
        <end position="238"/>
    </location>
</feature>
<feature type="transmembrane region" description="Helical" evidence="1">
    <location>
        <begin position="141"/>
        <end position="164"/>
    </location>
</feature>
<sequence length="330" mass="35082">MLVHLRLTVPTDLAQPVTHLLEHHECVTNLVILRGACVDPKGDLIECDVARETASELLDSLTKLGLGEQGGIVLSRPSSTPFKRAVELEEAAPGEPDDAVIWDAVLNDAEDASQPTLSFYLFLLMATILAAIAVITDSAVLVVGAMVVGPDFAAVASICTGIVFARWHLVWRSARLLLVSFAFAILVVALLGLIARGTGLITPADVTAPRPQTGFIWHPDVWSFLVALVAGSAGVLAMSTDKTSAMVGVFISVTTVPAAGNLALGLATWERSEIAGSVQQLAVNLAGMILAGVTTLALQRVGWHHVMRYSARLLGRGPSRPRHPHYMRRG</sequence>
<feature type="transmembrane region" description="Helical" evidence="1">
    <location>
        <begin position="281"/>
        <end position="298"/>
    </location>
</feature>